<name>A0A916K5E1_9BACL</name>
<evidence type="ECO:0000313" key="2">
    <source>
        <dbReference type="EMBL" id="CAG7642296.1"/>
    </source>
</evidence>
<organism evidence="2 3">
    <name type="scientific">Paenibacillus solanacearum</name>
    <dbReference type="NCBI Taxonomy" id="2048548"/>
    <lineage>
        <taxon>Bacteria</taxon>
        <taxon>Bacillati</taxon>
        <taxon>Bacillota</taxon>
        <taxon>Bacilli</taxon>
        <taxon>Bacillales</taxon>
        <taxon>Paenibacillaceae</taxon>
        <taxon>Paenibacillus</taxon>
    </lineage>
</organism>
<dbReference type="EMBL" id="CAJVAS010000023">
    <property type="protein sequence ID" value="CAG7642296.1"/>
    <property type="molecule type" value="Genomic_DNA"/>
</dbReference>
<dbReference type="Proteomes" id="UP000693672">
    <property type="component" value="Unassembled WGS sequence"/>
</dbReference>
<accession>A0A916K5E1</accession>
<gene>
    <name evidence="2" type="ORF">PAESOLCIP111_04322</name>
</gene>
<proteinExistence type="predicted"/>
<evidence type="ECO:0000256" key="1">
    <source>
        <dbReference type="SAM" id="Phobius"/>
    </source>
</evidence>
<keyword evidence="1" id="KW-1133">Transmembrane helix</keyword>
<keyword evidence="1" id="KW-0472">Membrane</keyword>
<dbReference type="AlphaFoldDB" id="A0A916K5E1"/>
<protein>
    <submittedName>
        <fullName evidence="2">Uncharacterized protein</fullName>
    </submittedName>
</protein>
<keyword evidence="1" id="KW-0812">Transmembrane</keyword>
<evidence type="ECO:0000313" key="3">
    <source>
        <dbReference type="Proteomes" id="UP000693672"/>
    </source>
</evidence>
<comment type="caution">
    <text evidence="2">The sequence shown here is derived from an EMBL/GenBank/DDBJ whole genome shotgun (WGS) entry which is preliminary data.</text>
</comment>
<sequence length="50" mass="5430">MIAIYIAGVMTAVLSAIFHGEMFHLSDVLLGIIAGALIDIRMKLNKMTKP</sequence>
<reference evidence="2" key="1">
    <citation type="submission" date="2021-06" db="EMBL/GenBank/DDBJ databases">
        <authorList>
            <person name="Criscuolo A."/>
        </authorList>
    </citation>
    <scope>NUCLEOTIDE SEQUENCE</scope>
    <source>
        <strain evidence="2">CIP111600</strain>
    </source>
</reference>
<keyword evidence="3" id="KW-1185">Reference proteome</keyword>
<dbReference type="RefSeq" id="WP_218094046.1">
    <property type="nucleotide sequence ID" value="NZ_CAJVAS010000023.1"/>
</dbReference>
<feature type="transmembrane region" description="Helical" evidence="1">
    <location>
        <begin position="22"/>
        <end position="40"/>
    </location>
</feature>